<keyword evidence="4" id="KW-1185">Reference proteome</keyword>
<proteinExistence type="predicted"/>
<protein>
    <submittedName>
        <fullName evidence="3">Uncharacterized protein</fullName>
    </submittedName>
</protein>
<dbReference type="Proteomes" id="UP001222325">
    <property type="component" value="Unassembled WGS sequence"/>
</dbReference>
<gene>
    <name evidence="3" type="ORF">B0H15DRAFT_1025574</name>
</gene>
<feature type="region of interest" description="Disordered" evidence="1">
    <location>
        <begin position="155"/>
        <end position="175"/>
    </location>
</feature>
<dbReference type="EMBL" id="JARJCN010000061">
    <property type="protein sequence ID" value="KAJ7079283.1"/>
    <property type="molecule type" value="Genomic_DNA"/>
</dbReference>
<evidence type="ECO:0000256" key="1">
    <source>
        <dbReference type="SAM" id="MobiDB-lite"/>
    </source>
</evidence>
<evidence type="ECO:0000256" key="2">
    <source>
        <dbReference type="SAM" id="SignalP"/>
    </source>
</evidence>
<reference evidence="3" key="1">
    <citation type="submission" date="2023-03" db="EMBL/GenBank/DDBJ databases">
        <title>Massive genome expansion in bonnet fungi (Mycena s.s.) driven by repeated elements and novel gene families across ecological guilds.</title>
        <authorList>
            <consortium name="Lawrence Berkeley National Laboratory"/>
            <person name="Harder C.B."/>
            <person name="Miyauchi S."/>
            <person name="Viragh M."/>
            <person name="Kuo A."/>
            <person name="Thoen E."/>
            <person name="Andreopoulos B."/>
            <person name="Lu D."/>
            <person name="Skrede I."/>
            <person name="Drula E."/>
            <person name="Henrissat B."/>
            <person name="Morin E."/>
            <person name="Kohler A."/>
            <person name="Barry K."/>
            <person name="LaButti K."/>
            <person name="Morin E."/>
            <person name="Salamov A."/>
            <person name="Lipzen A."/>
            <person name="Mereny Z."/>
            <person name="Hegedus B."/>
            <person name="Baldrian P."/>
            <person name="Stursova M."/>
            <person name="Weitz H."/>
            <person name="Taylor A."/>
            <person name="Grigoriev I.V."/>
            <person name="Nagy L.G."/>
            <person name="Martin F."/>
            <person name="Kauserud H."/>
        </authorList>
    </citation>
    <scope>NUCLEOTIDE SEQUENCE</scope>
    <source>
        <strain evidence="3">CBHHK173m</strain>
    </source>
</reference>
<feature type="compositionally biased region" description="Basic and acidic residues" evidence="1">
    <location>
        <begin position="368"/>
        <end position="379"/>
    </location>
</feature>
<name>A0AAD6XLY8_9AGAR</name>
<dbReference type="AlphaFoldDB" id="A0AAD6XLY8"/>
<feature type="region of interest" description="Disordered" evidence="1">
    <location>
        <begin position="326"/>
        <end position="469"/>
    </location>
</feature>
<organism evidence="3 4">
    <name type="scientific">Mycena belliarum</name>
    <dbReference type="NCBI Taxonomy" id="1033014"/>
    <lineage>
        <taxon>Eukaryota</taxon>
        <taxon>Fungi</taxon>
        <taxon>Dikarya</taxon>
        <taxon>Basidiomycota</taxon>
        <taxon>Agaricomycotina</taxon>
        <taxon>Agaricomycetes</taxon>
        <taxon>Agaricomycetidae</taxon>
        <taxon>Agaricales</taxon>
        <taxon>Marasmiineae</taxon>
        <taxon>Mycenaceae</taxon>
        <taxon>Mycena</taxon>
    </lineage>
</organism>
<evidence type="ECO:0000313" key="3">
    <source>
        <dbReference type="EMBL" id="KAJ7079283.1"/>
    </source>
</evidence>
<keyword evidence="2" id="KW-0732">Signal</keyword>
<accession>A0AAD6XLY8</accession>
<evidence type="ECO:0000313" key="4">
    <source>
        <dbReference type="Proteomes" id="UP001222325"/>
    </source>
</evidence>
<feature type="signal peptide" evidence="2">
    <location>
        <begin position="1"/>
        <end position="19"/>
    </location>
</feature>
<sequence>MKFSISALFALAIAAPAYAAVIARTDGNATAPAKWLSIEEGVTYKNSTELVALPTVPTFTGTIAARVPASELRPQIKGSSHIDPAASARKMSPSPLAGFECGTGSSYRRPLATTRKLALLHTLGGRQSVGNPWCLPSRSLRRRRIGLTRVSPLRPAHARATSTHGLPGGQDSGVHPVRIIRGETCRAATGIARGRPRRGLAWVGGSVPSNGGSQKNCTGTCVQRGGLESASAGALAAPCGSTAAPGALIRAIRSFRGTRTASKSIADSARACPHIACNLGSAACAAFARSRSRRATRSRAKAALADGRVCAACVYDCRTQRIDSRGDRCESHTGPTRTAPDSPCADRGFGQRTPRRMQPRSAACAAFERSRSRQTDRACPRPVLRAPRARRRDSREPRIMAARVGELSRAGSTPRRGGRLRCPCVRAVRRGPASDTRPDDPERRRRGARGGGVASVPAPSAGSPTAYRPHWSTAALPARKRLASRSPPPHRLAHVSSCPSYAHASDGGVYSAFLLSDSPPPPPPDAHDWARSPHRITAALSAAPALRARSRAPSQSVCPLALAFHSRARRELALDTSSKSKCLKRKAMESRSTTLLSDVRLALPSD</sequence>
<feature type="chain" id="PRO_5042115505" evidence="2">
    <location>
        <begin position="20"/>
        <end position="606"/>
    </location>
</feature>
<comment type="caution">
    <text evidence="3">The sequence shown here is derived from an EMBL/GenBank/DDBJ whole genome shotgun (WGS) entry which is preliminary data.</text>
</comment>